<proteinExistence type="predicted"/>
<evidence type="ECO:0000313" key="3">
    <source>
        <dbReference type="EMBL" id="KAK4455685.1"/>
    </source>
</evidence>
<feature type="signal peptide" evidence="2">
    <location>
        <begin position="1"/>
        <end position="20"/>
    </location>
</feature>
<keyword evidence="1" id="KW-1133">Transmembrane helix</keyword>
<dbReference type="PANTHER" id="PTHR28022">
    <property type="entry name" value="GPI MANNOSYLTRANSFERASE 2 SUBUNIT PGA1"/>
    <property type="match status" value="1"/>
</dbReference>
<feature type="chain" id="PRO_5043519018" evidence="2">
    <location>
        <begin position="21"/>
        <end position="233"/>
    </location>
</feature>
<protein>
    <submittedName>
        <fullName evidence="3">Uncharacterized protein</fullName>
    </submittedName>
</protein>
<dbReference type="PANTHER" id="PTHR28022:SF1">
    <property type="entry name" value="GPI MANNOSYLTRANSFERASE 2 SUBUNIT PGA1"/>
    <property type="match status" value="1"/>
</dbReference>
<sequence length="233" mass="25826">MAPLFSSLLKLLCLSQLATANVEKTIFLGPEAVPVPLAHPTLEDLHIDTLTPQENWSLRTRISAKFPSQSSPQGDATWLLLDNLQPGRRYEVRICWAATQPTSFTLRTHELSAVFDSPDLITSLWAYSTTRQPVDATPKPHGSGERRSSVLFLEILAAADFFTTNTTLMQNPPLVEADIILDPFMFNVLPRSLVPTIGYIVVVAAGSLMIARWIVAHIRAIASTETQKQKKHQ</sequence>
<dbReference type="EMBL" id="MU865914">
    <property type="protein sequence ID" value="KAK4455685.1"/>
    <property type="molecule type" value="Genomic_DNA"/>
</dbReference>
<reference evidence="3" key="2">
    <citation type="submission" date="2023-05" db="EMBL/GenBank/DDBJ databases">
        <authorList>
            <consortium name="Lawrence Berkeley National Laboratory"/>
            <person name="Steindorff A."/>
            <person name="Hensen N."/>
            <person name="Bonometti L."/>
            <person name="Westerberg I."/>
            <person name="Brannstrom I.O."/>
            <person name="Guillou S."/>
            <person name="Cros-Aarteil S."/>
            <person name="Calhoun S."/>
            <person name="Haridas S."/>
            <person name="Kuo A."/>
            <person name="Mondo S."/>
            <person name="Pangilinan J."/>
            <person name="Riley R."/>
            <person name="Labutti K."/>
            <person name="Andreopoulos B."/>
            <person name="Lipzen A."/>
            <person name="Chen C."/>
            <person name="Yanf M."/>
            <person name="Daum C."/>
            <person name="Ng V."/>
            <person name="Clum A."/>
            <person name="Ohm R."/>
            <person name="Martin F."/>
            <person name="Silar P."/>
            <person name="Natvig D."/>
            <person name="Lalanne C."/>
            <person name="Gautier V."/>
            <person name="Ament-Velasquez S.L."/>
            <person name="Kruys A."/>
            <person name="Hutchinson M.I."/>
            <person name="Powell A.J."/>
            <person name="Barry K."/>
            <person name="Miller A.N."/>
            <person name="Grigoriev I.V."/>
            <person name="Debuchy R."/>
            <person name="Gladieux P."/>
            <person name="Thoren M.H."/>
            <person name="Johannesson H."/>
        </authorList>
    </citation>
    <scope>NUCLEOTIDE SEQUENCE</scope>
    <source>
        <strain evidence="3">PSN243</strain>
    </source>
</reference>
<dbReference type="GO" id="GO:0006506">
    <property type="term" value="P:GPI anchor biosynthetic process"/>
    <property type="evidence" value="ECO:0007669"/>
    <property type="project" value="TreeGrafter"/>
</dbReference>
<reference evidence="3" key="1">
    <citation type="journal article" date="2023" name="Mol. Phylogenet. Evol.">
        <title>Genome-scale phylogeny and comparative genomics of the fungal order Sordariales.</title>
        <authorList>
            <person name="Hensen N."/>
            <person name="Bonometti L."/>
            <person name="Westerberg I."/>
            <person name="Brannstrom I.O."/>
            <person name="Guillou S."/>
            <person name="Cros-Aarteil S."/>
            <person name="Calhoun S."/>
            <person name="Haridas S."/>
            <person name="Kuo A."/>
            <person name="Mondo S."/>
            <person name="Pangilinan J."/>
            <person name="Riley R."/>
            <person name="LaButti K."/>
            <person name="Andreopoulos B."/>
            <person name="Lipzen A."/>
            <person name="Chen C."/>
            <person name="Yan M."/>
            <person name="Daum C."/>
            <person name="Ng V."/>
            <person name="Clum A."/>
            <person name="Steindorff A."/>
            <person name="Ohm R.A."/>
            <person name="Martin F."/>
            <person name="Silar P."/>
            <person name="Natvig D.O."/>
            <person name="Lalanne C."/>
            <person name="Gautier V."/>
            <person name="Ament-Velasquez S.L."/>
            <person name="Kruys A."/>
            <person name="Hutchinson M.I."/>
            <person name="Powell A.J."/>
            <person name="Barry K."/>
            <person name="Miller A.N."/>
            <person name="Grigoriev I.V."/>
            <person name="Debuchy R."/>
            <person name="Gladieux P."/>
            <person name="Hiltunen Thoren M."/>
            <person name="Johannesson H."/>
        </authorList>
    </citation>
    <scope>NUCLEOTIDE SEQUENCE</scope>
    <source>
        <strain evidence="3">PSN243</strain>
    </source>
</reference>
<feature type="transmembrane region" description="Helical" evidence="1">
    <location>
        <begin position="197"/>
        <end position="222"/>
    </location>
</feature>
<dbReference type="GO" id="GO:0005789">
    <property type="term" value="C:endoplasmic reticulum membrane"/>
    <property type="evidence" value="ECO:0007669"/>
    <property type="project" value="TreeGrafter"/>
</dbReference>
<evidence type="ECO:0000256" key="2">
    <source>
        <dbReference type="SAM" id="SignalP"/>
    </source>
</evidence>
<accession>A0AAV9H6K4</accession>
<keyword evidence="2" id="KW-0732">Signal</keyword>
<dbReference type="GO" id="GO:0031501">
    <property type="term" value="C:mannosyltransferase complex"/>
    <property type="evidence" value="ECO:0007669"/>
    <property type="project" value="TreeGrafter"/>
</dbReference>
<comment type="caution">
    <text evidence="3">The sequence shown here is derived from an EMBL/GenBank/DDBJ whole genome shotgun (WGS) entry which is preliminary data.</text>
</comment>
<dbReference type="Proteomes" id="UP001321760">
    <property type="component" value="Unassembled WGS sequence"/>
</dbReference>
<dbReference type="GO" id="GO:0000030">
    <property type="term" value="F:mannosyltransferase activity"/>
    <property type="evidence" value="ECO:0007669"/>
    <property type="project" value="TreeGrafter"/>
</dbReference>
<evidence type="ECO:0000256" key="1">
    <source>
        <dbReference type="SAM" id="Phobius"/>
    </source>
</evidence>
<dbReference type="InterPro" id="IPR019433">
    <property type="entry name" value="GPI_ManTrfase_II_coact_Pga1"/>
</dbReference>
<dbReference type="Pfam" id="PF10333">
    <property type="entry name" value="Pga1"/>
    <property type="match status" value="1"/>
</dbReference>
<organism evidence="3 4">
    <name type="scientific">Podospora aff. communis PSN243</name>
    <dbReference type="NCBI Taxonomy" id="3040156"/>
    <lineage>
        <taxon>Eukaryota</taxon>
        <taxon>Fungi</taxon>
        <taxon>Dikarya</taxon>
        <taxon>Ascomycota</taxon>
        <taxon>Pezizomycotina</taxon>
        <taxon>Sordariomycetes</taxon>
        <taxon>Sordariomycetidae</taxon>
        <taxon>Sordariales</taxon>
        <taxon>Podosporaceae</taxon>
        <taxon>Podospora</taxon>
    </lineage>
</organism>
<keyword evidence="1" id="KW-0812">Transmembrane</keyword>
<gene>
    <name evidence="3" type="ORF">QBC34DRAFT_390642</name>
</gene>
<name>A0AAV9H6K4_9PEZI</name>
<dbReference type="AlphaFoldDB" id="A0AAV9H6K4"/>
<keyword evidence="4" id="KW-1185">Reference proteome</keyword>
<keyword evidence="1" id="KW-0472">Membrane</keyword>
<evidence type="ECO:0000313" key="4">
    <source>
        <dbReference type="Proteomes" id="UP001321760"/>
    </source>
</evidence>